<dbReference type="AlphaFoldDB" id="A0AAD7W156"/>
<proteinExistence type="predicted"/>
<feature type="compositionally biased region" description="Basic and acidic residues" evidence="1">
    <location>
        <begin position="29"/>
        <end position="41"/>
    </location>
</feature>
<feature type="compositionally biased region" description="Basic and acidic residues" evidence="1">
    <location>
        <begin position="9"/>
        <end position="21"/>
    </location>
</feature>
<protein>
    <submittedName>
        <fullName evidence="2">Uncharacterized protein</fullName>
    </submittedName>
</protein>
<evidence type="ECO:0000313" key="2">
    <source>
        <dbReference type="EMBL" id="KAJ8372047.1"/>
    </source>
</evidence>
<organism evidence="2 3">
    <name type="scientific">Aldrovandia affinis</name>
    <dbReference type="NCBI Taxonomy" id="143900"/>
    <lineage>
        <taxon>Eukaryota</taxon>
        <taxon>Metazoa</taxon>
        <taxon>Chordata</taxon>
        <taxon>Craniata</taxon>
        <taxon>Vertebrata</taxon>
        <taxon>Euteleostomi</taxon>
        <taxon>Actinopterygii</taxon>
        <taxon>Neopterygii</taxon>
        <taxon>Teleostei</taxon>
        <taxon>Notacanthiformes</taxon>
        <taxon>Halosauridae</taxon>
        <taxon>Aldrovandia</taxon>
    </lineage>
</organism>
<sequence>MMSVSGHIRLSEENDRPDIIRKRGTFRPRGQEPRGETRRSETTTGRSWPSGLPCTVLIGSHRPPPTQSLDDMNEMHHRDIVTRWNNICKHPWPEEGQHAVDLRGTMTSIRE</sequence>
<accession>A0AAD7W156</accession>
<keyword evidence="3" id="KW-1185">Reference proteome</keyword>
<gene>
    <name evidence="2" type="ORF">AAFF_G00295100</name>
</gene>
<comment type="caution">
    <text evidence="2">The sequence shown here is derived from an EMBL/GenBank/DDBJ whole genome shotgun (WGS) entry which is preliminary data.</text>
</comment>
<evidence type="ECO:0000256" key="1">
    <source>
        <dbReference type="SAM" id="MobiDB-lite"/>
    </source>
</evidence>
<dbReference type="EMBL" id="JAINUG010000418">
    <property type="protein sequence ID" value="KAJ8372047.1"/>
    <property type="molecule type" value="Genomic_DNA"/>
</dbReference>
<reference evidence="2" key="1">
    <citation type="journal article" date="2023" name="Science">
        <title>Genome structures resolve the early diversification of teleost fishes.</title>
        <authorList>
            <person name="Parey E."/>
            <person name="Louis A."/>
            <person name="Montfort J."/>
            <person name="Bouchez O."/>
            <person name="Roques C."/>
            <person name="Iampietro C."/>
            <person name="Lluch J."/>
            <person name="Castinel A."/>
            <person name="Donnadieu C."/>
            <person name="Desvignes T."/>
            <person name="Floi Bucao C."/>
            <person name="Jouanno E."/>
            <person name="Wen M."/>
            <person name="Mejri S."/>
            <person name="Dirks R."/>
            <person name="Jansen H."/>
            <person name="Henkel C."/>
            <person name="Chen W.J."/>
            <person name="Zahm M."/>
            <person name="Cabau C."/>
            <person name="Klopp C."/>
            <person name="Thompson A.W."/>
            <person name="Robinson-Rechavi M."/>
            <person name="Braasch I."/>
            <person name="Lecointre G."/>
            <person name="Bobe J."/>
            <person name="Postlethwait J.H."/>
            <person name="Berthelot C."/>
            <person name="Roest Crollius H."/>
            <person name="Guiguen Y."/>
        </authorList>
    </citation>
    <scope>NUCLEOTIDE SEQUENCE</scope>
    <source>
        <strain evidence="2">NC1722</strain>
    </source>
</reference>
<feature type="region of interest" description="Disordered" evidence="1">
    <location>
        <begin position="1"/>
        <end position="52"/>
    </location>
</feature>
<name>A0AAD7W156_9TELE</name>
<evidence type="ECO:0000313" key="3">
    <source>
        <dbReference type="Proteomes" id="UP001221898"/>
    </source>
</evidence>
<dbReference type="Proteomes" id="UP001221898">
    <property type="component" value="Unassembled WGS sequence"/>
</dbReference>